<evidence type="ECO:0000313" key="3">
    <source>
        <dbReference type="Proteomes" id="UP001172083"/>
    </source>
</evidence>
<dbReference type="InterPro" id="IPR050312">
    <property type="entry name" value="IolE/XylAMocC-like"/>
</dbReference>
<reference evidence="2" key="1">
    <citation type="submission" date="2023-06" db="EMBL/GenBank/DDBJ databases">
        <title>Genomic of Agaribacillus aureum.</title>
        <authorList>
            <person name="Wang G."/>
        </authorList>
    </citation>
    <scope>NUCLEOTIDE SEQUENCE</scope>
    <source>
        <strain evidence="2">BMA12</strain>
    </source>
</reference>
<proteinExistence type="predicted"/>
<keyword evidence="2" id="KW-0413">Isomerase</keyword>
<dbReference type="SUPFAM" id="SSF51658">
    <property type="entry name" value="Xylose isomerase-like"/>
    <property type="match status" value="1"/>
</dbReference>
<accession>A0ABT8LIA4</accession>
<dbReference type="InterPro" id="IPR036237">
    <property type="entry name" value="Xyl_isomerase-like_sf"/>
</dbReference>
<dbReference type="PANTHER" id="PTHR12110:SF53">
    <property type="entry name" value="BLR5974 PROTEIN"/>
    <property type="match status" value="1"/>
</dbReference>
<name>A0ABT8LIA4_9BACT</name>
<dbReference type="GO" id="GO:0016853">
    <property type="term" value="F:isomerase activity"/>
    <property type="evidence" value="ECO:0007669"/>
    <property type="project" value="UniProtKB-KW"/>
</dbReference>
<protein>
    <submittedName>
        <fullName evidence="2">Sugar phosphate isomerase/epimerase family protein</fullName>
    </submittedName>
</protein>
<evidence type="ECO:0000259" key="1">
    <source>
        <dbReference type="Pfam" id="PF01261"/>
    </source>
</evidence>
<gene>
    <name evidence="2" type="ORF">QQ020_36040</name>
</gene>
<dbReference type="Proteomes" id="UP001172083">
    <property type="component" value="Unassembled WGS sequence"/>
</dbReference>
<sequence length="293" mass="32857">MYKVLLIILSALFIAGLMPVEKKQLNNVFYCFNNGIRTLPNAPQNFDDQAALIKKIGFDGLGGHVSEDYFERRKTLDKAGVKMPEMYWGFSVGPNGEVSYKEGLKAAIKDSKGRELLVTLVLTAKDHMSDKAKGDQLVAKGIRELADFAAPYQVKLAIYPHVNNYCETSAHSVKLARLVDRKNVGVVFNTCHFLKVEGQEGWKEKILDALPYLYMVSINGADAGNTKDMGWDQLIQPLGEGTFDTYAIVKLLKDNGYDGLFGLQCYNIKQDCEVALTKSLNTWRAYQKRYSED</sequence>
<dbReference type="Pfam" id="PF01261">
    <property type="entry name" value="AP_endonuc_2"/>
    <property type="match status" value="1"/>
</dbReference>
<evidence type="ECO:0000313" key="2">
    <source>
        <dbReference type="EMBL" id="MDN5217540.1"/>
    </source>
</evidence>
<dbReference type="Gene3D" id="3.20.20.150">
    <property type="entry name" value="Divalent-metal-dependent TIM barrel enzymes"/>
    <property type="match status" value="1"/>
</dbReference>
<dbReference type="EMBL" id="JAUJEB010000028">
    <property type="protein sequence ID" value="MDN5217540.1"/>
    <property type="molecule type" value="Genomic_DNA"/>
</dbReference>
<dbReference type="InterPro" id="IPR013022">
    <property type="entry name" value="Xyl_isomerase-like_TIM-brl"/>
</dbReference>
<feature type="domain" description="Xylose isomerase-like TIM barrel" evidence="1">
    <location>
        <begin position="52"/>
        <end position="267"/>
    </location>
</feature>
<comment type="caution">
    <text evidence="2">The sequence shown here is derived from an EMBL/GenBank/DDBJ whole genome shotgun (WGS) entry which is preliminary data.</text>
</comment>
<dbReference type="RefSeq" id="WP_346762875.1">
    <property type="nucleotide sequence ID" value="NZ_JAUJEB010000028.1"/>
</dbReference>
<dbReference type="PANTHER" id="PTHR12110">
    <property type="entry name" value="HYDROXYPYRUVATE ISOMERASE"/>
    <property type="match status" value="1"/>
</dbReference>
<keyword evidence="3" id="KW-1185">Reference proteome</keyword>
<organism evidence="2 3">
    <name type="scientific">Agaribacillus aureus</name>
    <dbReference type="NCBI Taxonomy" id="3051825"/>
    <lineage>
        <taxon>Bacteria</taxon>
        <taxon>Pseudomonadati</taxon>
        <taxon>Bacteroidota</taxon>
        <taxon>Cytophagia</taxon>
        <taxon>Cytophagales</taxon>
        <taxon>Splendidivirgaceae</taxon>
        <taxon>Agaribacillus</taxon>
    </lineage>
</organism>